<reference evidence="3" key="1">
    <citation type="submission" date="2021-01" db="EMBL/GenBank/DDBJ databases">
        <authorList>
            <person name="Corre E."/>
            <person name="Pelletier E."/>
            <person name="Niang G."/>
            <person name="Scheremetjew M."/>
            <person name="Finn R."/>
            <person name="Kale V."/>
            <person name="Holt S."/>
            <person name="Cochrane G."/>
            <person name="Meng A."/>
            <person name="Brown T."/>
            <person name="Cohen L."/>
        </authorList>
    </citation>
    <scope>NUCLEOTIDE SEQUENCE</scope>
    <source>
        <strain evidence="3">CCMP127</strain>
    </source>
</reference>
<feature type="region of interest" description="Disordered" evidence="2">
    <location>
        <begin position="1"/>
        <end position="50"/>
    </location>
</feature>
<feature type="compositionally biased region" description="Basic and acidic residues" evidence="2">
    <location>
        <begin position="346"/>
        <end position="358"/>
    </location>
</feature>
<accession>A0A7S3PAL9</accession>
<feature type="compositionally biased region" description="Basic and acidic residues" evidence="2">
    <location>
        <begin position="316"/>
        <end position="336"/>
    </location>
</feature>
<dbReference type="AlphaFoldDB" id="A0A7S3PAL9"/>
<dbReference type="SUPFAM" id="SSF57997">
    <property type="entry name" value="Tropomyosin"/>
    <property type="match status" value="1"/>
</dbReference>
<feature type="region of interest" description="Disordered" evidence="2">
    <location>
        <begin position="316"/>
        <end position="358"/>
    </location>
</feature>
<feature type="region of interest" description="Disordered" evidence="2">
    <location>
        <begin position="73"/>
        <end position="103"/>
    </location>
</feature>
<proteinExistence type="predicted"/>
<gene>
    <name evidence="3" type="ORF">ACOF00016_LOCUS14012</name>
</gene>
<feature type="coiled-coil region" evidence="1">
    <location>
        <begin position="197"/>
        <end position="312"/>
    </location>
</feature>
<evidence type="ECO:0000313" key="3">
    <source>
        <dbReference type="EMBL" id="CAE0417027.1"/>
    </source>
</evidence>
<sequence>MPRTFSTKSRRRGTAWQATTVGTIPTSPSPGKGRSSVSSDPAFDYEEGESQKLVSNIKVRKVFSMKSGKECLDTEANPATMDEAPTKPSKATTTSEKDQTIQEETRGKMKALEIRVGELENELKIRQLAIGEKDGQIKIMARDLDEMKQERVSLDKRLVEAESSSSFVIKENEQFKKEFTEQKTSLGDLAQATECRFVSLEKQILEGKEALKQLENDQKWLANRSGDHQKAFGTLTGRLAASETLVAQLQVDIERQNKQAADEREAFQMKLESIEKVMNNKNNRIHNLEGCLQDSAKEARQLKALLTQLNEKFASKEVSKKRMLEAKTHNTKSEHAPRRKTHKRSDHSATDWLSKYES</sequence>
<evidence type="ECO:0000256" key="1">
    <source>
        <dbReference type="SAM" id="Coils"/>
    </source>
</evidence>
<feature type="compositionally biased region" description="Polar residues" evidence="2">
    <location>
        <begin position="16"/>
        <end position="26"/>
    </location>
</feature>
<evidence type="ECO:0000256" key="2">
    <source>
        <dbReference type="SAM" id="MobiDB-lite"/>
    </source>
</evidence>
<keyword evidence="1" id="KW-0175">Coiled coil</keyword>
<organism evidence="3">
    <name type="scientific">Amphora coffeiformis</name>
    <dbReference type="NCBI Taxonomy" id="265554"/>
    <lineage>
        <taxon>Eukaryota</taxon>
        <taxon>Sar</taxon>
        <taxon>Stramenopiles</taxon>
        <taxon>Ochrophyta</taxon>
        <taxon>Bacillariophyta</taxon>
        <taxon>Bacillariophyceae</taxon>
        <taxon>Bacillariophycidae</taxon>
        <taxon>Thalassiophysales</taxon>
        <taxon>Catenulaceae</taxon>
        <taxon>Amphora</taxon>
    </lineage>
</organism>
<dbReference type="EMBL" id="HBIM01018245">
    <property type="protein sequence ID" value="CAE0417027.1"/>
    <property type="molecule type" value="Transcribed_RNA"/>
</dbReference>
<protein>
    <submittedName>
        <fullName evidence="3">Uncharacterized protein</fullName>
    </submittedName>
</protein>
<name>A0A7S3PAL9_9STRA</name>